<dbReference type="SUPFAM" id="SSF50630">
    <property type="entry name" value="Acid proteases"/>
    <property type="match status" value="1"/>
</dbReference>
<feature type="domain" description="Reverse transcriptase" evidence="10">
    <location>
        <begin position="474"/>
        <end position="652"/>
    </location>
</feature>
<comment type="caution">
    <text evidence="12">The sequence shown here is derived from an EMBL/GenBank/DDBJ whole genome shotgun (WGS) entry which is preliminary data.</text>
</comment>
<accession>A0A819DJZ1</accession>
<feature type="region of interest" description="Disordered" evidence="9">
    <location>
        <begin position="207"/>
        <end position="237"/>
    </location>
</feature>
<dbReference type="SUPFAM" id="SSF53098">
    <property type="entry name" value="Ribonuclease H-like"/>
    <property type="match status" value="1"/>
</dbReference>
<dbReference type="Gene3D" id="3.30.420.10">
    <property type="entry name" value="Ribonuclease H-like superfamily/Ribonuclease H"/>
    <property type="match status" value="1"/>
</dbReference>
<dbReference type="InterPro" id="IPR043128">
    <property type="entry name" value="Rev_trsase/Diguanyl_cyclase"/>
</dbReference>
<dbReference type="PANTHER" id="PTHR37984:SF5">
    <property type="entry name" value="PROTEIN NYNRIN-LIKE"/>
    <property type="match status" value="1"/>
</dbReference>
<dbReference type="CDD" id="cd01647">
    <property type="entry name" value="RT_LTR"/>
    <property type="match status" value="1"/>
</dbReference>
<protein>
    <recommendedName>
        <fullName evidence="14">Endonuclease</fullName>
    </recommendedName>
</protein>
<dbReference type="FunFam" id="3.30.420.10:FF:000063">
    <property type="entry name" value="Retrovirus-related Pol polyprotein from transposon 297-like Protein"/>
    <property type="match status" value="1"/>
</dbReference>
<dbReference type="InterPro" id="IPR000477">
    <property type="entry name" value="RT_dom"/>
</dbReference>
<reference evidence="12" key="1">
    <citation type="submission" date="2021-02" db="EMBL/GenBank/DDBJ databases">
        <authorList>
            <person name="Nowell W R."/>
        </authorList>
    </citation>
    <scope>NUCLEOTIDE SEQUENCE</scope>
</reference>
<keyword evidence="6" id="KW-0378">Hydrolase</keyword>
<dbReference type="GO" id="GO:0015074">
    <property type="term" value="P:DNA integration"/>
    <property type="evidence" value="ECO:0007669"/>
    <property type="project" value="InterPro"/>
</dbReference>
<dbReference type="GO" id="GO:0004190">
    <property type="term" value="F:aspartic-type endopeptidase activity"/>
    <property type="evidence" value="ECO:0007669"/>
    <property type="project" value="UniProtKB-KW"/>
</dbReference>
<feature type="compositionally biased region" description="Low complexity" evidence="9">
    <location>
        <begin position="211"/>
        <end position="225"/>
    </location>
</feature>
<keyword evidence="6" id="KW-0255">Endonuclease</keyword>
<feature type="region of interest" description="Disordered" evidence="9">
    <location>
        <begin position="1257"/>
        <end position="1313"/>
    </location>
</feature>
<evidence type="ECO:0000313" key="13">
    <source>
        <dbReference type="Proteomes" id="UP000663844"/>
    </source>
</evidence>
<dbReference type="Pfam" id="PF13650">
    <property type="entry name" value="Asp_protease_2"/>
    <property type="match status" value="1"/>
</dbReference>
<dbReference type="CDD" id="cd09274">
    <property type="entry name" value="RNase_HI_RT_Ty3"/>
    <property type="match status" value="1"/>
</dbReference>
<dbReference type="EMBL" id="CAJOAZ010001617">
    <property type="protein sequence ID" value="CAF3836757.1"/>
    <property type="molecule type" value="Genomic_DNA"/>
</dbReference>
<dbReference type="InterPro" id="IPR012337">
    <property type="entry name" value="RNaseH-like_sf"/>
</dbReference>
<dbReference type="Pfam" id="PF17919">
    <property type="entry name" value="RT_RNaseH_2"/>
    <property type="match status" value="1"/>
</dbReference>
<dbReference type="InterPro" id="IPR036397">
    <property type="entry name" value="RNaseH_sf"/>
</dbReference>
<dbReference type="Gene3D" id="2.40.70.10">
    <property type="entry name" value="Acid Proteases"/>
    <property type="match status" value="1"/>
</dbReference>
<dbReference type="GO" id="GO:0016779">
    <property type="term" value="F:nucleotidyltransferase activity"/>
    <property type="evidence" value="ECO:0007669"/>
    <property type="project" value="UniProtKB-KW"/>
</dbReference>
<feature type="compositionally biased region" description="Low complexity" evidence="9">
    <location>
        <begin position="1279"/>
        <end position="1298"/>
    </location>
</feature>
<dbReference type="InterPro" id="IPR036875">
    <property type="entry name" value="Znf_CCHC_sf"/>
</dbReference>
<dbReference type="PANTHER" id="PTHR37984">
    <property type="entry name" value="PROTEIN CBG26694"/>
    <property type="match status" value="1"/>
</dbReference>
<keyword evidence="5" id="KW-0064">Aspartyl protease</keyword>
<dbReference type="Pfam" id="PF00665">
    <property type="entry name" value="rve"/>
    <property type="match status" value="1"/>
</dbReference>
<dbReference type="InterPro" id="IPR050951">
    <property type="entry name" value="Retrovirus_Pol_polyprotein"/>
</dbReference>
<dbReference type="Gene3D" id="3.30.70.270">
    <property type="match status" value="2"/>
</dbReference>
<evidence type="ECO:0000256" key="2">
    <source>
        <dbReference type="ARBA" id="ARBA00022679"/>
    </source>
</evidence>
<evidence type="ECO:0000256" key="6">
    <source>
        <dbReference type="ARBA" id="ARBA00022759"/>
    </source>
</evidence>
<dbReference type="SUPFAM" id="SSF56672">
    <property type="entry name" value="DNA/RNA polymerases"/>
    <property type="match status" value="1"/>
</dbReference>
<dbReference type="FunFam" id="3.10.20.370:FF:000001">
    <property type="entry name" value="Retrovirus-related Pol polyprotein from transposon 17.6-like protein"/>
    <property type="match status" value="1"/>
</dbReference>
<dbReference type="PROSITE" id="PS50994">
    <property type="entry name" value="INTEGRASE"/>
    <property type="match status" value="1"/>
</dbReference>
<dbReference type="PROSITE" id="PS50878">
    <property type="entry name" value="RT_POL"/>
    <property type="match status" value="1"/>
</dbReference>
<evidence type="ECO:0000256" key="8">
    <source>
        <dbReference type="ARBA" id="ARBA00023268"/>
    </source>
</evidence>
<keyword evidence="4" id="KW-0540">Nuclease</keyword>
<evidence type="ECO:0000256" key="7">
    <source>
        <dbReference type="ARBA" id="ARBA00023125"/>
    </source>
</evidence>
<dbReference type="InterPro" id="IPR001584">
    <property type="entry name" value="Integrase_cat-core"/>
</dbReference>
<dbReference type="InterPro" id="IPR043502">
    <property type="entry name" value="DNA/RNA_pol_sf"/>
</dbReference>
<evidence type="ECO:0000256" key="5">
    <source>
        <dbReference type="ARBA" id="ARBA00022750"/>
    </source>
</evidence>
<dbReference type="InterPro" id="IPR041577">
    <property type="entry name" value="RT_RNaseH_2"/>
</dbReference>
<organism evidence="12 13">
    <name type="scientific">Adineta steineri</name>
    <dbReference type="NCBI Taxonomy" id="433720"/>
    <lineage>
        <taxon>Eukaryota</taxon>
        <taxon>Metazoa</taxon>
        <taxon>Spiralia</taxon>
        <taxon>Gnathifera</taxon>
        <taxon>Rotifera</taxon>
        <taxon>Eurotatoria</taxon>
        <taxon>Bdelloidea</taxon>
        <taxon>Adinetida</taxon>
        <taxon>Adinetidae</taxon>
        <taxon>Adineta</taxon>
    </lineage>
</organism>
<dbReference type="Gene3D" id="1.10.340.70">
    <property type="match status" value="1"/>
</dbReference>
<dbReference type="SMART" id="SM00343">
    <property type="entry name" value="ZnF_C2HC"/>
    <property type="match status" value="2"/>
</dbReference>
<evidence type="ECO:0000256" key="4">
    <source>
        <dbReference type="ARBA" id="ARBA00022722"/>
    </source>
</evidence>
<evidence type="ECO:0000259" key="10">
    <source>
        <dbReference type="PROSITE" id="PS50878"/>
    </source>
</evidence>
<keyword evidence="1" id="KW-0645">Protease</keyword>
<dbReference type="GO" id="GO:0006508">
    <property type="term" value="P:proteolysis"/>
    <property type="evidence" value="ECO:0007669"/>
    <property type="project" value="UniProtKB-KW"/>
</dbReference>
<name>A0A819DJZ1_9BILA</name>
<dbReference type="FunFam" id="1.10.340.70:FF:000003">
    <property type="entry name" value="Protein CBG25708"/>
    <property type="match status" value="1"/>
</dbReference>
<dbReference type="InterPro" id="IPR001878">
    <property type="entry name" value="Znf_CCHC"/>
</dbReference>
<proteinExistence type="predicted"/>
<dbReference type="Gene3D" id="4.10.60.10">
    <property type="entry name" value="Zinc finger, CCHC-type"/>
    <property type="match status" value="1"/>
</dbReference>
<evidence type="ECO:0000256" key="1">
    <source>
        <dbReference type="ARBA" id="ARBA00022670"/>
    </source>
</evidence>
<gene>
    <name evidence="12" type="ORF">OXD698_LOCUS20413</name>
</gene>
<keyword evidence="8" id="KW-0511">Multifunctional enzyme</keyword>
<dbReference type="Proteomes" id="UP000663844">
    <property type="component" value="Unassembled WGS sequence"/>
</dbReference>
<evidence type="ECO:0008006" key="14">
    <source>
        <dbReference type="Google" id="ProtNLM"/>
    </source>
</evidence>
<dbReference type="GO" id="GO:0004519">
    <property type="term" value="F:endonuclease activity"/>
    <property type="evidence" value="ECO:0007669"/>
    <property type="project" value="UniProtKB-KW"/>
</dbReference>
<dbReference type="InterPro" id="IPR021109">
    <property type="entry name" value="Peptidase_aspartic_dom_sf"/>
</dbReference>
<dbReference type="SUPFAM" id="SSF57756">
    <property type="entry name" value="Retrovirus zinc finger-like domains"/>
    <property type="match status" value="1"/>
</dbReference>
<dbReference type="FunFam" id="3.30.70.270:FF:000026">
    <property type="entry name" value="Transposon Ty3-G Gag-Pol polyprotein"/>
    <property type="match status" value="1"/>
</dbReference>
<dbReference type="GO" id="GO:0008270">
    <property type="term" value="F:zinc ion binding"/>
    <property type="evidence" value="ECO:0007669"/>
    <property type="project" value="InterPro"/>
</dbReference>
<evidence type="ECO:0000256" key="3">
    <source>
        <dbReference type="ARBA" id="ARBA00022695"/>
    </source>
</evidence>
<dbReference type="Pfam" id="PF00078">
    <property type="entry name" value="RVT_1"/>
    <property type="match status" value="1"/>
</dbReference>
<dbReference type="InterPro" id="IPR041588">
    <property type="entry name" value="Integrase_H2C2"/>
</dbReference>
<keyword evidence="7" id="KW-0238">DNA-binding</keyword>
<feature type="domain" description="Integrase catalytic" evidence="11">
    <location>
        <begin position="1024"/>
        <end position="1181"/>
    </location>
</feature>
<sequence>MVNPTTTETTVQVSTVSSIPALHAFDAHTTTWQSYRDRISFYFKANRIIQDDDKKALFLWSVGDTTYNLLESLISPRSLTKEDTTFDEIIKLLNLHYDDTKNIMTSTYDFYSCIQKPGQSFLEWKAELCEKMRHCGFSTSCLKDKPQDRALRDMYVIGIRSLKVRQALLKEQDPDLETTERIIQVAERLAEDIRHFNGSNNNTEYTVSKLQRSQTKQQTQQQQHRSTSKIDSKQCESCGSNNHIRSECKYRSVSCNFCKRTGHLERVCRKKKEGKSVIKHLTTSFNNINQKESTTDSTRISLLVNDINIPFDLDTGAAHTVINMDVWHKLGSPVMHSSKIKLNCYNGTILKIIGQCNVNVEHNGRIFDLHIIVVDGNGISLLGLQWIKIMKLDLNTIIHGADIPSPMHKIHNELDLQIILEKYKNILNNELGHCTKVLAHIELKPDSTPKFLKPRPLPFAYVNGIKEEIQRQVQAGILERVETSVWAAPIVPIKKPNGKIRICGDFKVTINPHMLVDQYPIPLIDELLARLNNGQQFTKLDLSDAYLQVELDEESKNLVVINTPLGLFKYNRMPFGISNAPAIFQKIIDQVIAGIPNCIAYLDDILITGANEQEHLQTLDKVLLKLSEFGFRCNPEKCSFFQNQVSYLGFIIDSHGKRPDPSRVTAIINMPAPRNVKEVEAFIGKVNYYGKFISNFSDKCTPLNRLRRANTPWVWSKECQNAFNNLVQEIANVTTLAHFDPQLPLILATDASSYGIGAVILHRYSDGSERPIAHASKTLTTAEKNYSQIEKEALSIIYGVKKFDQYLVGRKFELCTDHQPLLTIFNPVKGIPVSTANRLQRWAICLMGYTYTIRYKNTQSHGNADALSRLPVGPDDSFTDQDSSQINLIQEVFFEECLVNAEEITKATENDKILQLVKQFTLTKWPTSISKLTKPELIPYFNNRHSISIVKGCLLKDIQVIIPQQLHRQVLRMLHRAHIGTIKMKQLARSHCWWPHMDKDIMEVTKACQTCAQCQSMPKQEFKSWDEPTHNWSRVHMDFAGPIWGSKWLLLVDAKSKFPLVADMKNDTTANNLCQVLEQVIDWFGPPESLVSDNGPPFNSYEMKKFYNKYGITHITTAPYHPASNGLAERFVRSFKEGMNKEQQSGQTDKSKALRNVLRSYRWTPHASTGSSPAEMMLKHSIRTELHRLKPHESTVPQQTTKFKNGQLVWTSTRQTNKRSQWQPGIIITILGSMNYEIQLNDGQRCKRHQNQLRLRYSSTDQSSDVDSLPDDLLDNMLQSKSTQSSISTQPSKSTSPRYPRRIRRPPERFSPS</sequence>
<dbReference type="Pfam" id="PF17921">
    <property type="entry name" value="Integrase_H2C2"/>
    <property type="match status" value="1"/>
</dbReference>
<keyword evidence="2" id="KW-0808">Transferase</keyword>
<evidence type="ECO:0000259" key="11">
    <source>
        <dbReference type="PROSITE" id="PS50994"/>
    </source>
</evidence>
<dbReference type="GO" id="GO:0003677">
    <property type="term" value="F:DNA binding"/>
    <property type="evidence" value="ECO:0007669"/>
    <property type="project" value="UniProtKB-KW"/>
</dbReference>
<evidence type="ECO:0000256" key="9">
    <source>
        <dbReference type="SAM" id="MobiDB-lite"/>
    </source>
</evidence>
<dbReference type="Gene3D" id="3.10.10.10">
    <property type="entry name" value="HIV Type 1 Reverse Transcriptase, subunit A, domain 1"/>
    <property type="match status" value="1"/>
</dbReference>
<evidence type="ECO:0000313" key="12">
    <source>
        <dbReference type="EMBL" id="CAF3836757.1"/>
    </source>
</evidence>
<keyword evidence="3" id="KW-0548">Nucleotidyltransferase</keyword>